<organism evidence="1 2">
    <name type="scientific">Macrococcus bovicus</name>
    <dbReference type="NCBI Taxonomy" id="69968"/>
    <lineage>
        <taxon>Bacteria</taxon>
        <taxon>Bacillati</taxon>
        <taxon>Bacillota</taxon>
        <taxon>Bacilli</taxon>
        <taxon>Bacillales</taxon>
        <taxon>Staphylococcaceae</taxon>
        <taxon>Macrococcus</taxon>
    </lineage>
</organism>
<proteinExistence type="predicted"/>
<dbReference type="AlphaFoldDB" id="A0A4R6C3L9"/>
<gene>
    <name evidence="1" type="ORF">ERX55_01545</name>
</gene>
<dbReference type="Proteomes" id="UP000294843">
    <property type="component" value="Unassembled WGS sequence"/>
</dbReference>
<accession>A0A4R6C3L9</accession>
<comment type="caution">
    <text evidence="1">The sequence shown here is derived from an EMBL/GenBank/DDBJ whole genome shotgun (WGS) entry which is preliminary data.</text>
</comment>
<dbReference type="RefSeq" id="WP_133450818.1">
    <property type="nucleotide sequence ID" value="NZ_SCWF01000001.1"/>
</dbReference>
<sequence length="71" mass="8377">MVRREGVSVEYDRQGDVVITFVHQDAVEAYRANKEEWHDAFIELIQTMKMPVRSLKFKTLKDYQEGIVCEV</sequence>
<name>A0A4R6C3L9_9STAP</name>
<reference evidence="1 2" key="1">
    <citation type="submission" date="2019-01" db="EMBL/GenBank/DDBJ databases">
        <title>Draft genome sequences of the type strains of six Macrococcus species.</title>
        <authorList>
            <person name="Mazhar S."/>
            <person name="Altermann E."/>
            <person name="Hill C."/>
            <person name="Mcauliffe O."/>
        </authorList>
    </citation>
    <scope>NUCLEOTIDE SEQUENCE [LARGE SCALE GENOMIC DNA]</scope>
    <source>
        <strain evidence="1 2">ATCC 51825</strain>
    </source>
</reference>
<evidence type="ECO:0000313" key="1">
    <source>
        <dbReference type="EMBL" id="TDM15616.1"/>
    </source>
</evidence>
<evidence type="ECO:0000313" key="2">
    <source>
        <dbReference type="Proteomes" id="UP000294843"/>
    </source>
</evidence>
<keyword evidence="2" id="KW-1185">Reference proteome</keyword>
<protein>
    <submittedName>
        <fullName evidence="1">Uncharacterized protein</fullName>
    </submittedName>
</protein>
<dbReference type="EMBL" id="SCWF01000001">
    <property type="protein sequence ID" value="TDM15616.1"/>
    <property type="molecule type" value="Genomic_DNA"/>
</dbReference>